<name>A0ABY9EAD6_9GAMM</name>
<protein>
    <submittedName>
        <fullName evidence="2">PilW family protein</fullName>
    </submittedName>
</protein>
<dbReference type="Pfam" id="PF07963">
    <property type="entry name" value="N_methyl"/>
    <property type="match status" value="1"/>
</dbReference>
<keyword evidence="1" id="KW-0812">Transmembrane</keyword>
<dbReference type="InterPro" id="IPR032092">
    <property type="entry name" value="PilW"/>
</dbReference>
<keyword evidence="1" id="KW-0472">Membrane</keyword>
<dbReference type="RefSeq" id="WP_301415107.1">
    <property type="nucleotide sequence ID" value="NZ_CP098023.1"/>
</dbReference>
<evidence type="ECO:0000256" key="1">
    <source>
        <dbReference type="SAM" id="Phobius"/>
    </source>
</evidence>
<dbReference type="InterPro" id="IPR012902">
    <property type="entry name" value="N_methyl_site"/>
</dbReference>
<sequence length="358" mass="38620">MFKQRGISLVELMVSITVGLVLMAGVVQLFLSSKLTFTTQQAMSRVQETGRLAMEFMSEDIRMAGHMGCLNVASFGPDNKTFRNFLKQETALAYNYGVAVDGKDASEVNNEYPAGVLAGTDALLIRSASGRNVGIARKNDPTQLFIENTGIETGDCSNGTNKTDRYSGLCAGDILAVASCDSVRVFQATGFTGSAASAEIGVQHTDNSSFDPGNRIATWGGEDIYEGQNFGEDAQILTVQNIFYYIANGTSNNPSLFRDVNGTAQELLQGVEDMQLTYGVDTNNDGTPDTYRPAHQVAADKWRSVSSVRLALLVASTEDNVLQEPQGYTFNGVPVDDPGDRRLRQVFSTTVAIRGLLP</sequence>
<dbReference type="Proteomes" id="UP001321520">
    <property type="component" value="Chromosome"/>
</dbReference>
<accession>A0ABY9EAD6</accession>
<dbReference type="PROSITE" id="PS00409">
    <property type="entry name" value="PROKAR_NTER_METHYL"/>
    <property type="match status" value="1"/>
</dbReference>
<organism evidence="2 3">
    <name type="scientific">Microbulbifer spongiae</name>
    <dbReference type="NCBI Taxonomy" id="2944933"/>
    <lineage>
        <taxon>Bacteria</taxon>
        <taxon>Pseudomonadati</taxon>
        <taxon>Pseudomonadota</taxon>
        <taxon>Gammaproteobacteria</taxon>
        <taxon>Cellvibrionales</taxon>
        <taxon>Microbulbiferaceae</taxon>
        <taxon>Microbulbifer</taxon>
    </lineage>
</organism>
<evidence type="ECO:0000313" key="2">
    <source>
        <dbReference type="EMBL" id="WKD49316.1"/>
    </source>
</evidence>
<proteinExistence type="predicted"/>
<keyword evidence="3" id="KW-1185">Reference proteome</keyword>
<evidence type="ECO:0000313" key="3">
    <source>
        <dbReference type="Proteomes" id="UP001321520"/>
    </source>
</evidence>
<reference evidence="2 3" key="1">
    <citation type="submission" date="2022-05" db="EMBL/GenBank/DDBJ databases">
        <title>Microbulbifer sp. nov., isolated from sponge.</title>
        <authorList>
            <person name="Gao L."/>
        </authorList>
    </citation>
    <scope>NUCLEOTIDE SEQUENCE [LARGE SCALE GENOMIC DNA]</scope>
    <source>
        <strain evidence="2 3">MI-G</strain>
    </source>
</reference>
<keyword evidence="1" id="KW-1133">Transmembrane helix</keyword>
<feature type="transmembrane region" description="Helical" evidence="1">
    <location>
        <begin position="12"/>
        <end position="31"/>
    </location>
</feature>
<gene>
    <name evidence="2" type="ORF">M8T91_15645</name>
</gene>
<dbReference type="Pfam" id="PF16074">
    <property type="entry name" value="PilW"/>
    <property type="match status" value="1"/>
</dbReference>
<dbReference type="EMBL" id="CP098023">
    <property type="protein sequence ID" value="WKD49316.1"/>
    <property type="molecule type" value="Genomic_DNA"/>
</dbReference>